<evidence type="ECO:0000256" key="1">
    <source>
        <dbReference type="SAM" id="Phobius"/>
    </source>
</evidence>
<evidence type="ECO:0000313" key="2">
    <source>
        <dbReference type="EMBL" id="AFJ46767.1"/>
    </source>
</evidence>
<feature type="transmembrane region" description="Helical" evidence="1">
    <location>
        <begin position="12"/>
        <end position="32"/>
    </location>
</feature>
<dbReference type="Proteomes" id="UP000001955">
    <property type="component" value="Chromosome"/>
</dbReference>
<sequence>MGYSIEKMTRFAVWTMRIVIFPNNGLHIVILLKDKMAK</sequence>
<dbReference type="EMBL" id="CP001560">
    <property type="protein sequence ID" value="AFJ46767.1"/>
    <property type="molecule type" value="Genomic_DNA"/>
</dbReference>
<dbReference type="STRING" id="630626.EBL_c16730"/>
<proteinExistence type="predicted"/>
<dbReference type="KEGG" id="ebt:EBL_c16730"/>
<keyword evidence="3" id="KW-1185">Reference proteome</keyword>
<accession>I2B8B3</accession>
<organism evidence="2 3">
    <name type="scientific">Shimwellia blattae (strain ATCC 29907 / DSM 4481 / JCM 1650 / NBRC 105725 / CDC 9005-74)</name>
    <name type="common">Escherichia blattae</name>
    <dbReference type="NCBI Taxonomy" id="630626"/>
    <lineage>
        <taxon>Bacteria</taxon>
        <taxon>Pseudomonadati</taxon>
        <taxon>Pseudomonadota</taxon>
        <taxon>Gammaproteobacteria</taxon>
        <taxon>Enterobacterales</taxon>
        <taxon>Enterobacteriaceae</taxon>
        <taxon>Shimwellia</taxon>
    </lineage>
</organism>
<keyword evidence="1" id="KW-1133">Transmembrane helix</keyword>
<dbReference type="AlphaFoldDB" id="I2B8B3"/>
<name>I2B8B3_SHIBC</name>
<keyword evidence="1" id="KW-0472">Membrane</keyword>
<keyword evidence="1" id="KW-0812">Transmembrane</keyword>
<evidence type="ECO:0000313" key="3">
    <source>
        <dbReference type="Proteomes" id="UP000001955"/>
    </source>
</evidence>
<reference evidence="2 3" key="1">
    <citation type="journal article" date="2012" name="J. Bacteriol.">
        <title>Complete genome sequence of the B12-producing Shimwellia blattae strain DSM 4481, isolated from a cockroach.</title>
        <authorList>
            <person name="Brzuszkiewicz E."/>
            <person name="Waschkowitz T."/>
            <person name="Wiezer A."/>
            <person name="Daniel R."/>
        </authorList>
    </citation>
    <scope>NUCLEOTIDE SEQUENCE [LARGE SCALE GENOMIC DNA]</scope>
    <source>
        <strain evidence="3">ATCC 29907 / DSM 4481 / JCM 1650 / NBRC 105725 / CDC 9005-74</strain>
    </source>
</reference>
<gene>
    <name evidence="2" type="ordered locus">EBL_c16730</name>
</gene>
<dbReference type="HOGENOM" id="CLU_3332963_0_0_6"/>
<protein>
    <submittedName>
        <fullName evidence="2">Uncharacterized protein</fullName>
    </submittedName>
</protein>